<protein>
    <submittedName>
        <fullName evidence="1">Uncharacterized protein</fullName>
    </submittedName>
</protein>
<evidence type="ECO:0000313" key="1">
    <source>
        <dbReference type="EMBL" id="SER19881.1"/>
    </source>
</evidence>
<organism evidence="1 2">
    <name type="scientific">Giesbergeria anulus</name>
    <dbReference type="NCBI Taxonomy" id="180197"/>
    <lineage>
        <taxon>Bacteria</taxon>
        <taxon>Pseudomonadati</taxon>
        <taxon>Pseudomonadota</taxon>
        <taxon>Betaproteobacteria</taxon>
        <taxon>Burkholderiales</taxon>
        <taxon>Comamonadaceae</taxon>
        <taxon>Giesbergeria</taxon>
    </lineage>
</organism>
<accession>A0A1H9M8H6</accession>
<evidence type="ECO:0000313" key="2">
    <source>
        <dbReference type="Proteomes" id="UP000199766"/>
    </source>
</evidence>
<gene>
    <name evidence="1" type="ORF">SAMN02982919_01910</name>
</gene>
<dbReference type="RefSeq" id="WP_143059612.1">
    <property type="nucleotide sequence ID" value="NZ_FOGD01000005.1"/>
</dbReference>
<proteinExistence type="predicted"/>
<dbReference type="EMBL" id="FOGD01000005">
    <property type="protein sequence ID" value="SER19881.1"/>
    <property type="molecule type" value="Genomic_DNA"/>
</dbReference>
<dbReference type="OrthoDB" id="9931252at2"/>
<name>A0A1H9M8H6_9BURK</name>
<dbReference type="STRING" id="180197.SAMN02982919_01910"/>
<reference evidence="1 2" key="1">
    <citation type="submission" date="2016-10" db="EMBL/GenBank/DDBJ databases">
        <authorList>
            <person name="de Groot N.N."/>
        </authorList>
    </citation>
    <scope>NUCLEOTIDE SEQUENCE [LARGE SCALE GENOMIC DNA]</scope>
    <source>
        <strain evidence="1 2">ATCC 35958</strain>
    </source>
</reference>
<keyword evidence="2" id="KW-1185">Reference proteome</keyword>
<dbReference type="Proteomes" id="UP000199766">
    <property type="component" value="Unassembled WGS sequence"/>
</dbReference>
<sequence>MTLTPTFQPSAGLLQAAYAHCVGLANALLARDGRLDPALFLVGQPTQGQDFQSCRMAGAGVQAMRNFHASDEALGKLPAFIRASLTPSSREYATLLPQIGPVVLALHLFPAALALQEQAAPVEGSTPLVHPDGRQEYLVAAFHTSHGIDMALCPLLRDGNGQIAAQTVPLELLHSLPQSA</sequence>
<dbReference type="AlphaFoldDB" id="A0A1H9M8H6"/>